<dbReference type="Proteomes" id="UP000009046">
    <property type="component" value="Unassembled WGS sequence"/>
</dbReference>
<dbReference type="HOGENOM" id="CLU_814586_0_0_1"/>
<reference evidence="1" key="1">
    <citation type="submission" date="2007-04" db="EMBL/GenBank/DDBJ databases">
        <title>Annotation of Pediculus humanus corporis strain USDA.</title>
        <authorList>
            <person name="Kirkness E."/>
            <person name="Hannick L."/>
            <person name="Hass B."/>
            <person name="Bruggner R."/>
            <person name="Lawson D."/>
            <person name="Bidwell S."/>
            <person name="Joardar V."/>
            <person name="Caler E."/>
            <person name="Walenz B."/>
            <person name="Inman J."/>
            <person name="Schobel S."/>
            <person name="Galinsky K."/>
            <person name="Amedeo P."/>
            <person name="Strausberg R."/>
        </authorList>
    </citation>
    <scope>NUCLEOTIDE SEQUENCE</scope>
    <source>
        <strain evidence="1">USDA</strain>
    </source>
</reference>
<dbReference type="KEGG" id="phu:Phum_PHUM601050"/>
<reference evidence="1" key="2">
    <citation type="submission" date="2007-04" db="EMBL/GenBank/DDBJ databases">
        <title>The genome of the human body louse.</title>
        <authorList>
            <consortium name="The Human Body Louse Genome Consortium"/>
            <person name="Kirkness E."/>
            <person name="Walenz B."/>
            <person name="Hass B."/>
            <person name="Bruggner R."/>
            <person name="Strausberg R."/>
        </authorList>
    </citation>
    <scope>NUCLEOTIDE SEQUENCE</scope>
    <source>
        <strain evidence="1">USDA</strain>
    </source>
</reference>
<organism>
    <name type="scientific">Pediculus humanus subsp. corporis</name>
    <name type="common">Body louse</name>
    <dbReference type="NCBI Taxonomy" id="121224"/>
    <lineage>
        <taxon>Eukaryota</taxon>
        <taxon>Metazoa</taxon>
        <taxon>Ecdysozoa</taxon>
        <taxon>Arthropoda</taxon>
        <taxon>Hexapoda</taxon>
        <taxon>Insecta</taxon>
        <taxon>Pterygota</taxon>
        <taxon>Neoptera</taxon>
        <taxon>Paraneoptera</taxon>
        <taxon>Psocodea</taxon>
        <taxon>Troctomorpha</taxon>
        <taxon>Phthiraptera</taxon>
        <taxon>Anoplura</taxon>
        <taxon>Pediculidae</taxon>
        <taxon>Pediculus</taxon>
    </lineage>
</organism>
<dbReference type="CTD" id="8236925"/>
<keyword evidence="3" id="KW-1185">Reference proteome</keyword>
<evidence type="ECO:0000313" key="1">
    <source>
        <dbReference type="EMBL" id="EEB20046.1"/>
    </source>
</evidence>
<dbReference type="RefSeq" id="XP_002432784.1">
    <property type="nucleotide sequence ID" value="XM_002432739.1"/>
</dbReference>
<protein>
    <submittedName>
        <fullName evidence="1 2">Uncharacterized protein</fullName>
    </submittedName>
</protein>
<dbReference type="eggNOG" id="ENOG502S93C">
    <property type="taxonomic scope" value="Eukaryota"/>
</dbReference>
<gene>
    <name evidence="2" type="primary">8236925</name>
    <name evidence="1" type="ORF">Phum_PHUM601050</name>
</gene>
<reference evidence="2" key="3">
    <citation type="submission" date="2021-02" db="UniProtKB">
        <authorList>
            <consortium name="EnsemblMetazoa"/>
        </authorList>
    </citation>
    <scope>IDENTIFICATION</scope>
    <source>
        <strain evidence="2">USDA</strain>
    </source>
</reference>
<accession>E0W340</accession>
<dbReference type="GeneID" id="8236925"/>
<evidence type="ECO:0000313" key="3">
    <source>
        <dbReference type="Proteomes" id="UP000009046"/>
    </source>
</evidence>
<dbReference type="OrthoDB" id="10059269at2759"/>
<sequence length="341" mass="38848">MHDTKRQIYREQVLPSKGGKIPDSAFTKERLALNRLNKEGISIPDGVLLEHRNVVHHPHLTQHDPENEDSLIKIIQNPEDRFVASPGKYFNSNPLTISSTYLIRKPIEHETIPAVRFPPGQNPYSQSFSPPSSSVNQVFNTFPSKYYPQQQFVTAKFPSTHHSPIVGLSVPHNLIQAKVPFQKYKPATTIQYPSNKYLPVQQYQHQQHQHPVKYYSTNIKTPPKKYYSQGYTPTVVHHPHPQGYEPPVSYQSVSYFSASAPLDVPTTDVIKGSNYPSPVSTHGNDGHTIVRWPPLPEQYSQQISNKLNEFNYYSYGGIQTPQYLSPEVNIIQILLLLLSLF</sequence>
<dbReference type="EMBL" id="AAZO01007328">
    <property type="status" value="NOT_ANNOTATED_CDS"/>
    <property type="molecule type" value="Genomic_DNA"/>
</dbReference>
<dbReference type="EMBL" id="DS235882">
    <property type="protein sequence ID" value="EEB20046.1"/>
    <property type="molecule type" value="Genomic_DNA"/>
</dbReference>
<name>E0W340_PEDHC</name>
<dbReference type="EnsemblMetazoa" id="PHUM601050-RA">
    <property type="protein sequence ID" value="PHUM601050-PA"/>
    <property type="gene ID" value="PHUM601050"/>
</dbReference>
<dbReference type="VEuPathDB" id="VectorBase:PHUM601050"/>
<dbReference type="AlphaFoldDB" id="E0W340"/>
<evidence type="ECO:0000313" key="2">
    <source>
        <dbReference type="EnsemblMetazoa" id="PHUM601050-PA"/>
    </source>
</evidence>
<dbReference type="InParanoid" id="E0W340"/>
<proteinExistence type="predicted"/>